<dbReference type="EMBL" id="MU006337">
    <property type="protein sequence ID" value="KAF2846169.1"/>
    <property type="molecule type" value="Genomic_DNA"/>
</dbReference>
<evidence type="ECO:0000313" key="2">
    <source>
        <dbReference type="Proteomes" id="UP000799423"/>
    </source>
</evidence>
<dbReference type="Proteomes" id="UP000799423">
    <property type="component" value="Unassembled WGS sequence"/>
</dbReference>
<proteinExistence type="predicted"/>
<keyword evidence="2" id="KW-1185">Reference proteome</keyword>
<reference evidence="1" key="1">
    <citation type="submission" date="2020-01" db="EMBL/GenBank/DDBJ databases">
        <authorList>
            <consortium name="DOE Joint Genome Institute"/>
            <person name="Haridas S."/>
            <person name="Albert R."/>
            <person name="Binder M."/>
            <person name="Bloem J."/>
            <person name="Labutti K."/>
            <person name="Salamov A."/>
            <person name="Andreopoulos B."/>
            <person name="Baker S.E."/>
            <person name="Barry K."/>
            <person name="Bills G."/>
            <person name="Bluhm B.H."/>
            <person name="Cannon C."/>
            <person name="Castanera R."/>
            <person name="Culley D.E."/>
            <person name="Daum C."/>
            <person name="Ezra D."/>
            <person name="Gonzalez J.B."/>
            <person name="Henrissat B."/>
            <person name="Kuo A."/>
            <person name="Liang C."/>
            <person name="Lipzen A."/>
            <person name="Lutzoni F."/>
            <person name="Magnuson J."/>
            <person name="Mondo S."/>
            <person name="Nolan M."/>
            <person name="Ohm R."/>
            <person name="Pangilinan J."/>
            <person name="Park H.-J."/>
            <person name="Ramirez L."/>
            <person name="Alfaro M."/>
            <person name="Sun H."/>
            <person name="Tritt A."/>
            <person name="Yoshinaga Y."/>
            <person name="Zwiers L.-H."/>
            <person name="Turgeon B.G."/>
            <person name="Goodwin S.B."/>
            <person name="Spatafora J.W."/>
            <person name="Crous P.W."/>
            <person name="Grigoriev I.V."/>
        </authorList>
    </citation>
    <scope>NUCLEOTIDE SEQUENCE</scope>
    <source>
        <strain evidence="1">IPT5</strain>
    </source>
</reference>
<dbReference type="AlphaFoldDB" id="A0A6A7AVF0"/>
<accession>A0A6A7AVF0</accession>
<evidence type="ECO:0000313" key="1">
    <source>
        <dbReference type="EMBL" id="KAF2846169.1"/>
    </source>
</evidence>
<protein>
    <submittedName>
        <fullName evidence="1">Uncharacterized protein</fullName>
    </submittedName>
</protein>
<sequence>MAKASCVPTSLAYLGTLCDYAARCYTLSTDKMGHSLSQDPTIRCASPVWLERHVSSIDGKSILSHERHISHRTRILGVSDAISNAMLIEALGSSQLLLFQASGDRPCAWLM</sequence>
<organism evidence="1 2">
    <name type="scientific">Plenodomus tracheiphilus IPT5</name>
    <dbReference type="NCBI Taxonomy" id="1408161"/>
    <lineage>
        <taxon>Eukaryota</taxon>
        <taxon>Fungi</taxon>
        <taxon>Dikarya</taxon>
        <taxon>Ascomycota</taxon>
        <taxon>Pezizomycotina</taxon>
        <taxon>Dothideomycetes</taxon>
        <taxon>Pleosporomycetidae</taxon>
        <taxon>Pleosporales</taxon>
        <taxon>Pleosporineae</taxon>
        <taxon>Leptosphaeriaceae</taxon>
        <taxon>Plenodomus</taxon>
    </lineage>
</organism>
<gene>
    <name evidence="1" type="ORF">T440DRAFT_246322</name>
</gene>
<name>A0A6A7AVF0_9PLEO</name>